<sequence length="230" mass="27379">MEEYKNNPVRSEIKSRCDDFLKLQSRSEPFEITMDEIFDKYVEEEHIVFRNRSWQLIDKSNRTEVRSYYDQDPDHFYKFSVNIHLDLHYLRVPYGDKLRKLVEEHNLHRIKIVEESLICLTNRKHILQCGDDIARYFVVKSKIENVMTRVETAVFIGALSVENQMDMAHQLCQLIFLSEITDVTLDNLRIDKNSKKIVIIDTEPWEHLGNSLPRCLPIFHEVASAYRIDF</sequence>
<evidence type="ECO:0000313" key="1">
    <source>
        <dbReference type="EMBL" id="QBK92410.1"/>
    </source>
</evidence>
<reference evidence="1" key="1">
    <citation type="journal article" date="2019" name="MBio">
        <title>Virus Genomes from Deep Sea Sediments Expand the Ocean Megavirome and Support Independent Origins of Viral Gigantism.</title>
        <authorList>
            <person name="Backstrom D."/>
            <person name="Yutin N."/>
            <person name="Jorgensen S.L."/>
            <person name="Dharamshi J."/>
            <person name="Homa F."/>
            <person name="Zaremba-Niedwiedzka K."/>
            <person name="Spang A."/>
            <person name="Wolf Y.I."/>
            <person name="Koonin E.V."/>
            <person name="Ettema T.J."/>
        </authorList>
    </citation>
    <scope>NUCLEOTIDE SEQUENCE</scope>
</reference>
<gene>
    <name evidence="1" type="ORF">LCPAC401_00480</name>
</gene>
<protein>
    <submittedName>
        <fullName evidence="1">Uncharacterized protein</fullName>
    </submittedName>
</protein>
<organism evidence="1">
    <name type="scientific">Pithovirus LCPAC401</name>
    <dbReference type="NCBI Taxonomy" id="2506595"/>
    <lineage>
        <taxon>Viruses</taxon>
        <taxon>Pithoviruses</taxon>
    </lineage>
</organism>
<dbReference type="EMBL" id="MK500577">
    <property type="protein sequence ID" value="QBK92410.1"/>
    <property type="molecule type" value="Genomic_DNA"/>
</dbReference>
<name>A0A481ZB85_9VIRU</name>
<accession>A0A481ZB85</accession>
<proteinExistence type="predicted"/>